<dbReference type="EMBL" id="DYVY01000090">
    <property type="protein sequence ID" value="HJF94236.1"/>
    <property type="molecule type" value="Genomic_DNA"/>
</dbReference>
<protein>
    <submittedName>
        <fullName evidence="4">Helix-turn-helix domain-containing protein</fullName>
    </submittedName>
</protein>
<evidence type="ECO:0000313" key="5">
    <source>
        <dbReference type="Proteomes" id="UP000769156"/>
    </source>
</evidence>
<dbReference type="Proteomes" id="UP000769156">
    <property type="component" value="Unassembled WGS sequence"/>
</dbReference>
<dbReference type="SMART" id="SM00530">
    <property type="entry name" value="HTH_XRE"/>
    <property type="match status" value="1"/>
</dbReference>
<dbReference type="GO" id="GO:0003677">
    <property type="term" value="F:DNA binding"/>
    <property type="evidence" value="ECO:0007669"/>
    <property type="project" value="UniProtKB-KW"/>
</dbReference>
<feature type="transmembrane region" description="Helical" evidence="2">
    <location>
        <begin position="78"/>
        <end position="98"/>
    </location>
</feature>
<evidence type="ECO:0000259" key="3">
    <source>
        <dbReference type="PROSITE" id="PS50943"/>
    </source>
</evidence>
<dbReference type="InterPro" id="IPR001387">
    <property type="entry name" value="Cro/C1-type_HTH"/>
</dbReference>
<reference evidence="4" key="2">
    <citation type="submission" date="2021-09" db="EMBL/GenBank/DDBJ databases">
        <authorList>
            <person name="Gilroy R."/>
        </authorList>
    </citation>
    <scope>NUCLEOTIDE SEQUENCE</scope>
    <source>
        <strain evidence="4">ChiSjej5B23-16112</strain>
    </source>
</reference>
<keyword evidence="1" id="KW-0238">DNA-binding</keyword>
<name>A0A921I2H4_9FIRM</name>
<evidence type="ECO:0000256" key="2">
    <source>
        <dbReference type="SAM" id="Phobius"/>
    </source>
</evidence>
<dbReference type="AlphaFoldDB" id="A0A921I2H4"/>
<dbReference type="InterPro" id="IPR010982">
    <property type="entry name" value="Lambda_DNA-bd_dom_sf"/>
</dbReference>
<gene>
    <name evidence="4" type="ORF">K8V82_05525</name>
</gene>
<dbReference type="PROSITE" id="PS50943">
    <property type="entry name" value="HTH_CROC1"/>
    <property type="match status" value="1"/>
</dbReference>
<feature type="transmembrane region" description="Helical" evidence="2">
    <location>
        <begin position="219"/>
        <end position="237"/>
    </location>
</feature>
<sequence>MAKIGRNIREQRMKKGLSQEELAERLYVTRQTISNYETGRSNPDVEMLTRLAKALDTDIQLLIYGETKKRDMKQIRTAVVSLAVILLLYVIFQKIAGYEEMAVRTRFEMPGISLFMKFTGYPVLFLWAGSAATSLIMALTGGKVPFSARKSLVHKAVFVPFAGSLLFMAPFSISYVVIKVQYWTDLLLYPEKNSHSHGFTFGPLLNQIYLEMQDFISEYSSGIYMLCFAAGCILWLTKPEKKKTRRPWGGADHSNLLS</sequence>
<comment type="caution">
    <text evidence="4">The sequence shown here is derived from an EMBL/GenBank/DDBJ whole genome shotgun (WGS) entry which is preliminary data.</text>
</comment>
<feature type="domain" description="HTH cro/C1-type" evidence="3">
    <location>
        <begin position="8"/>
        <end position="62"/>
    </location>
</feature>
<feature type="transmembrane region" description="Helical" evidence="2">
    <location>
        <begin position="118"/>
        <end position="140"/>
    </location>
</feature>
<organism evidence="4 5">
    <name type="scientific">Lachnoclostridium phocaeense</name>
    <dbReference type="NCBI Taxonomy" id="1871021"/>
    <lineage>
        <taxon>Bacteria</taxon>
        <taxon>Bacillati</taxon>
        <taxon>Bacillota</taxon>
        <taxon>Clostridia</taxon>
        <taxon>Lachnospirales</taxon>
        <taxon>Lachnospiraceae</taxon>
    </lineage>
</organism>
<keyword evidence="2" id="KW-0472">Membrane</keyword>
<evidence type="ECO:0000313" key="4">
    <source>
        <dbReference type="EMBL" id="HJF94236.1"/>
    </source>
</evidence>
<dbReference type="PANTHER" id="PTHR46558:SF3">
    <property type="entry name" value="TRANSCRIPTIONAL REGULATOR"/>
    <property type="match status" value="1"/>
</dbReference>
<dbReference type="Pfam" id="PF01381">
    <property type="entry name" value="HTH_3"/>
    <property type="match status" value="1"/>
</dbReference>
<dbReference type="SUPFAM" id="SSF47413">
    <property type="entry name" value="lambda repressor-like DNA-binding domains"/>
    <property type="match status" value="1"/>
</dbReference>
<dbReference type="PANTHER" id="PTHR46558">
    <property type="entry name" value="TRACRIPTIONAL REGULATORY PROTEIN-RELATED-RELATED"/>
    <property type="match status" value="1"/>
</dbReference>
<dbReference type="CDD" id="cd00093">
    <property type="entry name" value="HTH_XRE"/>
    <property type="match status" value="1"/>
</dbReference>
<keyword evidence="2" id="KW-0812">Transmembrane</keyword>
<evidence type="ECO:0000256" key="1">
    <source>
        <dbReference type="ARBA" id="ARBA00023125"/>
    </source>
</evidence>
<dbReference type="Gene3D" id="1.10.260.40">
    <property type="entry name" value="lambda repressor-like DNA-binding domains"/>
    <property type="match status" value="1"/>
</dbReference>
<accession>A0A921I2H4</accession>
<keyword evidence="2" id="KW-1133">Transmembrane helix</keyword>
<feature type="transmembrane region" description="Helical" evidence="2">
    <location>
        <begin position="152"/>
        <end position="178"/>
    </location>
</feature>
<proteinExistence type="predicted"/>
<reference evidence="4" key="1">
    <citation type="journal article" date="2021" name="PeerJ">
        <title>Extensive microbial diversity within the chicken gut microbiome revealed by metagenomics and culture.</title>
        <authorList>
            <person name="Gilroy R."/>
            <person name="Ravi A."/>
            <person name="Getino M."/>
            <person name="Pursley I."/>
            <person name="Horton D.L."/>
            <person name="Alikhan N.F."/>
            <person name="Baker D."/>
            <person name="Gharbi K."/>
            <person name="Hall N."/>
            <person name="Watson M."/>
            <person name="Adriaenssens E.M."/>
            <person name="Foster-Nyarko E."/>
            <person name="Jarju S."/>
            <person name="Secka A."/>
            <person name="Antonio M."/>
            <person name="Oren A."/>
            <person name="Chaudhuri R.R."/>
            <person name="La Ragione R."/>
            <person name="Hildebrand F."/>
            <person name="Pallen M.J."/>
        </authorList>
    </citation>
    <scope>NUCLEOTIDE SEQUENCE</scope>
    <source>
        <strain evidence="4">ChiSjej5B23-16112</strain>
    </source>
</reference>